<reference evidence="2" key="2">
    <citation type="submission" date="2020-09" db="EMBL/GenBank/DDBJ databases">
        <authorList>
            <person name="Sun Q."/>
            <person name="Zhou Y."/>
        </authorList>
    </citation>
    <scope>NUCLEOTIDE SEQUENCE</scope>
    <source>
        <strain evidence="2">CGMCC 4.7278</strain>
    </source>
</reference>
<gene>
    <name evidence="2" type="ORF">GCM10011591_46160</name>
</gene>
<feature type="region of interest" description="Disordered" evidence="1">
    <location>
        <begin position="78"/>
        <end position="98"/>
    </location>
</feature>
<organism evidence="2 3">
    <name type="scientific">Nocardia camponoti</name>
    <dbReference type="NCBI Taxonomy" id="1616106"/>
    <lineage>
        <taxon>Bacteria</taxon>
        <taxon>Bacillati</taxon>
        <taxon>Actinomycetota</taxon>
        <taxon>Actinomycetes</taxon>
        <taxon>Mycobacteriales</taxon>
        <taxon>Nocardiaceae</taxon>
        <taxon>Nocardia</taxon>
    </lineage>
</organism>
<evidence type="ECO:0000313" key="3">
    <source>
        <dbReference type="Proteomes" id="UP000612956"/>
    </source>
</evidence>
<feature type="compositionally biased region" description="Low complexity" evidence="1">
    <location>
        <begin position="85"/>
        <end position="94"/>
    </location>
</feature>
<dbReference type="RefSeq" id="WP_188831180.1">
    <property type="nucleotide sequence ID" value="NZ_BMMW01000007.1"/>
</dbReference>
<proteinExistence type="predicted"/>
<evidence type="ECO:0000256" key="1">
    <source>
        <dbReference type="SAM" id="MobiDB-lite"/>
    </source>
</evidence>
<sequence>MTDPTPDPNALDPAAVAALVEQVRALSEEVFNLRKEGRVLSTTVERVAGTAARSAQGLDEFEASLSEISARLAADVAAAPGPSNAGPTPAEQAAPPAPAAAEIDELDMKVLMEWVIEHIGNWAQRKLARTSGSATGWLWCSYWYEHPEAVTILWLLRRAWLEAVSQPGAALFVYFRDCYYPALRLIGDPTGPFHGCTHEEHKDSPFVPVYPRGFFDPLP</sequence>
<dbReference type="Proteomes" id="UP000612956">
    <property type="component" value="Unassembled WGS sequence"/>
</dbReference>
<comment type="caution">
    <text evidence="2">The sequence shown here is derived from an EMBL/GenBank/DDBJ whole genome shotgun (WGS) entry which is preliminary data.</text>
</comment>
<protein>
    <recommendedName>
        <fullName evidence="4">DUF4913 domain-containing protein</fullName>
    </recommendedName>
</protein>
<evidence type="ECO:0008006" key="4">
    <source>
        <dbReference type="Google" id="ProtNLM"/>
    </source>
</evidence>
<name>A0A917QUB4_9NOCA</name>
<dbReference type="InterPro" id="IPR032584">
    <property type="entry name" value="DUF4913"/>
</dbReference>
<evidence type="ECO:0000313" key="2">
    <source>
        <dbReference type="EMBL" id="GGK68805.1"/>
    </source>
</evidence>
<accession>A0A917QUB4</accession>
<dbReference type="EMBL" id="BMMW01000007">
    <property type="protein sequence ID" value="GGK68805.1"/>
    <property type="molecule type" value="Genomic_DNA"/>
</dbReference>
<keyword evidence="3" id="KW-1185">Reference proteome</keyword>
<reference evidence="2" key="1">
    <citation type="journal article" date="2014" name="Int. J. Syst. Evol. Microbiol.">
        <title>Complete genome sequence of Corynebacterium casei LMG S-19264T (=DSM 44701T), isolated from a smear-ripened cheese.</title>
        <authorList>
            <consortium name="US DOE Joint Genome Institute (JGI-PGF)"/>
            <person name="Walter F."/>
            <person name="Albersmeier A."/>
            <person name="Kalinowski J."/>
            <person name="Ruckert C."/>
        </authorList>
    </citation>
    <scope>NUCLEOTIDE SEQUENCE</scope>
    <source>
        <strain evidence="2">CGMCC 4.7278</strain>
    </source>
</reference>
<dbReference type="AlphaFoldDB" id="A0A917QUB4"/>
<dbReference type="Pfam" id="PF16259">
    <property type="entry name" value="DUF4913"/>
    <property type="match status" value="1"/>
</dbReference>